<sequence length="148" mass="15689">MKSTPAGALSIGELAEHYGLATHVLRHWESVGLLAPGRDTAGRRVYGQEDLLRVGAILCAKDAGLSLAEIHALTSARAGAPRRVLLADRRAALLADIARLQAQLALVECGLDCPHEDLLTCPNFQAIVARRAHEQDHGPGRVGTPGHS</sequence>
<dbReference type="InterPro" id="IPR047057">
    <property type="entry name" value="MerR_fam"/>
</dbReference>
<keyword evidence="2" id="KW-0805">Transcription regulation</keyword>
<dbReference type="Gene3D" id="1.10.1660.10">
    <property type="match status" value="1"/>
</dbReference>
<accession>A0A6G4XS60</accession>
<evidence type="ECO:0000256" key="3">
    <source>
        <dbReference type="ARBA" id="ARBA00023125"/>
    </source>
</evidence>
<dbReference type="PANTHER" id="PTHR30204:SF69">
    <property type="entry name" value="MERR-FAMILY TRANSCRIPTIONAL REGULATOR"/>
    <property type="match status" value="1"/>
</dbReference>
<name>A0A6G4XS60_9ACTN</name>
<dbReference type="RefSeq" id="WP_165335060.1">
    <property type="nucleotide sequence ID" value="NZ_JAAKZW010000162.1"/>
</dbReference>
<dbReference type="Pfam" id="PF13411">
    <property type="entry name" value="MerR_1"/>
    <property type="match status" value="1"/>
</dbReference>
<comment type="caution">
    <text evidence="6">The sequence shown here is derived from an EMBL/GenBank/DDBJ whole genome shotgun (WGS) entry which is preliminary data.</text>
</comment>
<dbReference type="EMBL" id="JAAKZW010000162">
    <property type="protein sequence ID" value="NGO79620.1"/>
    <property type="molecule type" value="Genomic_DNA"/>
</dbReference>
<dbReference type="InterPro" id="IPR000551">
    <property type="entry name" value="MerR-type_HTH_dom"/>
</dbReference>
<dbReference type="AlphaFoldDB" id="A0A6G4XS60"/>
<keyword evidence="4" id="KW-0804">Transcription</keyword>
<dbReference type="GO" id="GO:0003700">
    <property type="term" value="F:DNA-binding transcription factor activity"/>
    <property type="evidence" value="ECO:0007669"/>
    <property type="project" value="InterPro"/>
</dbReference>
<evidence type="ECO:0000256" key="4">
    <source>
        <dbReference type="ARBA" id="ARBA00023163"/>
    </source>
</evidence>
<dbReference type="SMART" id="SM00422">
    <property type="entry name" value="HTH_MERR"/>
    <property type="match status" value="1"/>
</dbReference>
<reference evidence="6 7" key="1">
    <citation type="submission" date="2020-02" db="EMBL/GenBank/DDBJ databases">
        <title>Whole-genome analyses of novel actinobacteria.</title>
        <authorList>
            <person name="Sahin N."/>
            <person name="Tokatli A."/>
        </authorList>
    </citation>
    <scope>NUCLEOTIDE SEQUENCE [LARGE SCALE GENOMIC DNA]</scope>
    <source>
        <strain evidence="6 7">YC504</strain>
    </source>
</reference>
<protein>
    <submittedName>
        <fullName evidence="6">MerR family transcriptional regulator</fullName>
    </submittedName>
</protein>
<gene>
    <name evidence="6" type="ORF">G6045_28775</name>
</gene>
<dbReference type="Proteomes" id="UP000481109">
    <property type="component" value="Unassembled WGS sequence"/>
</dbReference>
<evidence type="ECO:0000313" key="6">
    <source>
        <dbReference type="EMBL" id="NGO79620.1"/>
    </source>
</evidence>
<evidence type="ECO:0000256" key="1">
    <source>
        <dbReference type="ARBA" id="ARBA00022491"/>
    </source>
</evidence>
<dbReference type="GO" id="GO:0003677">
    <property type="term" value="F:DNA binding"/>
    <property type="evidence" value="ECO:0007669"/>
    <property type="project" value="UniProtKB-KW"/>
</dbReference>
<proteinExistence type="predicted"/>
<dbReference type="SUPFAM" id="SSF46955">
    <property type="entry name" value="Putative DNA-binding domain"/>
    <property type="match status" value="1"/>
</dbReference>
<evidence type="ECO:0000259" key="5">
    <source>
        <dbReference type="PROSITE" id="PS50937"/>
    </source>
</evidence>
<dbReference type="PROSITE" id="PS50937">
    <property type="entry name" value="HTH_MERR_2"/>
    <property type="match status" value="1"/>
</dbReference>
<keyword evidence="1" id="KW-0678">Repressor</keyword>
<evidence type="ECO:0000313" key="7">
    <source>
        <dbReference type="Proteomes" id="UP000481109"/>
    </source>
</evidence>
<feature type="domain" description="HTH merR-type" evidence="5">
    <location>
        <begin position="8"/>
        <end position="76"/>
    </location>
</feature>
<keyword evidence="3" id="KW-0238">DNA-binding</keyword>
<dbReference type="PRINTS" id="PR00040">
    <property type="entry name" value="HTHMERR"/>
</dbReference>
<dbReference type="PANTHER" id="PTHR30204">
    <property type="entry name" value="REDOX-CYCLING DRUG-SENSING TRANSCRIPTIONAL ACTIVATOR SOXR"/>
    <property type="match status" value="1"/>
</dbReference>
<keyword evidence="7" id="KW-1185">Reference proteome</keyword>
<evidence type="ECO:0000256" key="2">
    <source>
        <dbReference type="ARBA" id="ARBA00023015"/>
    </source>
</evidence>
<organism evidence="6 7">
    <name type="scientific">Streptomyces mesophilus</name>
    <dbReference type="NCBI Taxonomy" id="1775132"/>
    <lineage>
        <taxon>Bacteria</taxon>
        <taxon>Bacillati</taxon>
        <taxon>Actinomycetota</taxon>
        <taxon>Actinomycetes</taxon>
        <taxon>Kitasatosporales</taxon>
        <taxon>Streptomycetaceae</taxon>
        <taxon>Streptomyces</taxon>
    </lineage>
</organism>
<dbReference type="InterPro" id="IPR009061">
    <property type="entry name" value="DNA-bd_dom_put_sf"/>
</dbReference>